<evidence type="ECO:0000313" key="2">
    <source>
        <dbReference type="Proteomes" id="UP001224359"/>
    </source>
</evidence>
<dbReference type="RefSeq" id="WP_306977002.1">
    <property type="nucleotide sequence ID" value="NZ_JAUSTQ010000008.1"/>
</dbReference>
<organism evidence="1 2">
    <name type="scientific">Alkalibacillus salilacus</name>
    <dbReference type="NCBI Taxonomy" id="284582"/>
    <lineage>
        <taxon>Bacteria</taxon>
        <taxon>Bacillati</taxon>
        <taxon>Bacillota</taxon>
        <taxon>Bacilli</taxon>
        <taxon>Bacillales</taxon>
        <taxon>Bacillaceae</taxon>
        <taxon>Alkalibacillus</taxon>
    </lineage>
</organism>
<gene>
    <name evidence="1" type="ORF">J2S77_002054</name>
</gene>
<dbReference type="Proteomes" id="UP001224359">
    <property type="component" value="Unassembled WGS sequence"/>
</dbReference>
<evidence type="ECO:0008006" key="3">
    <source>
        <dbReference type="Google" id="ProtNLM"/>
    </source>
</evidence>
<evidence type="ECO:0000313" key="1">
    <source>
        <dbReference type="EMBL" id="MDQ0160053.1"/>
    </source>
</evidence>
<reference evidence="1 2" key="1">
    <citation type="submission" date="2023-07" db="EMBL/GenBank/DDBJ databases">
        <title>Genomic Encyclopedia of Type Strains, Phase IV (KMG-IV): sequencing the most valuable type-strain genomes for metagenomic binning, comparative biology and taxonomic classification.</title>
        <authorList>
            <person name="Goeker M."/>
        </authorList>
    </citation>
    <scope>NUCLEOTIDE SEQUENCE [LARGE SCALE GENOMIC DNA]</scope>
    <source>
        <strain evidence="1 2">DSM 16460</strain>
    </source>
</reference>
<protein>
    <recommendedName>
        <fullName evidence="3">YwpF-like protein</fullName>
    </recommendedName>
</protein>
<dbReference type="Pfam" id="PF14183">
    <property type="entry name" value="YwpF"/>
    <property type="match status" value="1"/>
</dbReference>
<comment type="caution">
    <text evidence="1">The sequence shown here is derived from an EMBL/GenBank/DDBJ whole genome shotgun (WGS) entry which is preliminary data.</text>
</comment>
<accession>A0ABT9VGH7</accession>
<name>A0ABT9VGH7_9BACI</name>
<dbReference type="InterPro" id="IPR025573">
    <property type="entry name" value="YwpF"/>
</dbReference>
<dbReference type="EMBL" id="JAUSTQ010000008">
    <property type="protein sequence ID" value="MDQ0160053.1"/>
    <property type="molecule type" value="Genomic_DNA"/>
</dbReference>
<keyword evidence="2" id="KW-1185">Reference proteome</keyword>
<sequence>MKSFKLVSLDVLEKSGEDLATKDIAFFDALIIDREVDESRWLIEAYIPKKYQDFFVRKLDGKKELVTQVRITKESNPKATILAEVQSVNNIDQDMNVILMGDMVNRERQQVEETLQELIEAGYQGDSLLNKFKEKNQENTF</sequence>
<proteinExistence type="predicted"/>